<dbReference type="InterPro" id="IPR023214">
    <property type="entry name" value="HAD_sf"/>
</dbReference>
<reference evidence="1 2" key="1">
    <citation type="submission" date="2024-09" db="EMBL/GenBank/DDBJ databases">
        <authorList>
            <person name="Sun Q."/>
            <person name="Mori K."/>
        </authorList>
    </citation>
    <scope>NUCLEOTIDE SEQUENCE [LARGE SCALE GENOMIC DNA]</scope>
    <source>
        <strain evidence="1 2">JCM 12520</strain>
    </source>
</reference>
<dbReference type="Proteomes" id="UP001589619">
    <property type="component" value="Unassembled WGS sequence"/>
</dbReference>
<evidence type="ECO:0000313" key="1">
    <source>
        <dbReference type="EMBL" id="MFB9750406.1"/>
    </source>
</evidence>
<gene>
    <name evidence="1" type="ORF">ACFFNY_02385</name>
</gene>
<dbReference type="Gene3D" id="3.40.50.1000">
    <property type="entry name" value="HAD superfamily/HAD-like"/>
    <property type="match status" value="1"/>
</dbReference>
<accession>A0ABV5VQ55</accession>
<name>A0ABV5VQ55_9BACL</name>
<dbReference type="RefSeq" id="WP_379116170.1">
    <property type="nucleotide sequence ID" value="NZ_BAAAYO010000005.1"/>
</dbReference>
<dbReference type="EMBL" id="JBHMAG010000003">
    <property type="protein sequence ID" value="MFB9750406.1"/>
    <property type="molecule type" value="Genomic_DNA"/>
</dbReference>
<proteinExistence type="predicted"/>
<evidence type="ECO:0000313" key="2">
    <source>
        <dbReference type="Proteomes" id="UP001589619"/>
    </source>
</evidence>
<dbReference type="InterPro" id="IPR036412">
    <property type="entry name" value="HAD-like_sf"/>
</dbReference>
<protein>
    <submittedName>
        <fullName evidence="1">Uncharacterized protein</fullName>
    </submittedName>
</protein>
<keyword evidence="2" id="KW-1185">Reference proteome</keyword>
<dbReference type="SUPFAM" id="SSF56784">
    <property type="entry name" value="HAD-like"/>
    <property type="match status" value="1"/>
</dbReference>
<sequence>MFCPYKVKYIDLAIGDREIDIIPANELGIRTCLFQNRTPGADYYIDSYDQFESVIGFRK</sequence>
<comment type="caution">
    <text evidence="1">The sequence shown here is derived from an EMBL/GenBank/DDBJ whole genome shotgun (WGS) entry which is preliminary data.</text>
</comment>
<organism evidence="1 2">
    <name type="scientific">Paenibacillus hodogayensis</name>
    <dbReference type="NCBI Taxonomy" id="279208"/>
    <lineage>
        <taxon>Bacteria</taxon>
        <taxon>Bacillati</taxon>
        <taxon>Bacillota</taxon>
        <taxon>Bacilli</taxon>
        <taxon>Bacillales</taxon>
        <taxon>Paenibacillaceae</taxon>
        <taxon>Paenibacillus</taxon>
    </lineage>
</organism>